<protein>
    <submittedName>
        <fullName evidence="2">Uncharacterized protein</fullName>
    </submittedName>
</protein>
<evidence type="ECO:0000313" key="3">
    <source>
        <dbReference type="Proteomes" id="UP001221898"/>
    </source>
</evidence>
<evidence type="ECO:0000256" key="1">
    <source>
        <dbReference type="SAM" id="MobiDB-lite"/>
    </source>
</evidence>
<feature type="compositionally biased region" description="Basic and acidic residues" evidence="1">
    <location>
        <begin position="1"/>
        <end position="11"/>
    </location>
</feature>
<accession>A0AAD7R6E5</accession>
<gene>
    <name evidence="2" type="ORF">AAFF_G00344890</name>
</gene>
<feature type="region of interest" description="Disordered" evidence="1">
    <location>
        <begin position="57"/>
        <end position="107"/>
    </location>
</feature>
<feature type="compositionally biased region" description="Low complexity" evidence="1">
    <location>
        <begin position="64"/>
        <end position="79"/>
    </location>
</feature>
<dbReference type="EMBL" id="JAINUG010000550">
    <property type="protein sequence ID" value="KAJ8366736.1"/>
    <property type="molecule type" value="Genomic_DNA"/>
</dbReference>
<dbReference type="Proteomes" id="UP001221898">
    <property type="component" value="Unassembled WGS sequence"/>
</dbReference>
<keyword evidence="3" id="KW-1185">Reference proteome</keyword>
<dbReference type="AlphaFoldDB" id="A0AAD7R6E5"/>
<feature type="compositionally biased region" description="Basic and acidic residues" evidence="1">
    <location>
        <begin position="228"/>
        <end position="239"/>
    </location>
</feature>
<sequence length="341" mass="36518">MVARTHGHDGETDPGAQPERALADGTLGPLFGFRGRAAGAAAPISPEQRRLAGELGAGAGAGGEAATATSTATAPSSSLIGVVTRRRPMSRRGSAGDRAGQERRPLYKGAWREAPATRCRPPSCADRPASGSPLLPLHEPCRLAISAARAPWCSSAPCPRRRPRAMLCSGVASPPAAINQSGLRGCRFVPLFLDWLRGETDQYGMYPTTAGVQAVRYFTRSVIDEPGSRRSAEDLHEQPRALAVQNVNGRRRSRASSSPRTSDKKLTRTVILRRLRVQVTLPTPQETLLDPWLLLNWDNFLCGSATSCGGQHDPRPAGFPHIVQQRSDSHSCPVSLGATRF</sequence>
<feature type="region of interest" description="Disordered" evidence="1">
    <location>
        <begin position="1"/>
        <end position="33"/>
    </location>
</feature>
<proteinExistence type="predicted"/>
<organism evidence="2 3">
    <name type="scientific">Aldrovandia affinis</name>
    <dbReference type="NCBI Taxonomy" id="143900"/>
    <lineage>
        <taxon>Eukaryota</taxon>
        <taxon>Metazoa</taxon>
        <taxon>Chordata</taxon>
        <taxon>Craniata</taxon>
        <taxon>Vertebrata</taxon>
        <taxon>Euteleostomi</taxon>
        <taxon>Actinopterygii</taxon>
        <taxon>Neopterygii</taxon>
        <taxon>Teleostei</taxon>
        <taxon>Notacanthiformes</taxon>
        <taxon>Halosauridae</taxon>
        <taxon>Aldrovandia</taxon>
    </lineage>
</organism>
<comment type="caution">
    <text evidence="2">The sequence shown here is derived from an EMBL/GenBank/DDBJ whole genome shotgun (WGS) entry which is preliminary data.</text>
</comment>
<evidence type="ECO:0000313" key="2">
    <source>
        <dbReference type="EMBL" id="KAJ8366736.1"/>
    </source>
</evidence>
<name>A0AAD7R6E5_9TELE</name>
<feature type="region of interest" description="Disordered" evidence="1">
    <location>
        <begin position="228"/>
        <end position="264"/>
    </location>
</feature>
<reference evidence="2" key="1">
    <citation type="journal article" date="2023" name="Science">
        <title>Genome structures resolve the early diversification of teleost fishes.</title>
        <authorList>
            <person name="Parey E."/>
            <person name="Louis A."/>
            <person name="Montfort J."/>
            <person name="Bouchez O."/>
            <person name="Roques C."/>
            <person name="Iampietro C."/>
            <person name="Lluch J."/>
            <person name="Castinel A."/>
            <person name="Donnadieu C."/>
            <person name="Desvignes T."/>
            <person name="Floi Bucao C."/>
            <person name="Jouanno E."/>
            <person name="Wen M."/>
            <person name="Mejri S."/>
            <person name="Dirks R."/>
            <person name="Jansen H."/>
            <person name="Henkel C."/>
            <person name="Chen W.J."/>
            <person name="Zahm M."/>
            <person name="Cabau C."/>
            <person name="Klopp C."/>
            <person name="Thompson A.W."/>
            <person name="Robinson-Rechavi M."/>
            <person name="Braasch I."/>
            <person name="Lecointre G."/>
            <person name="Bobe J."/>
            <person name="Postlethwait J.H."/>
            <person name="Berthelot C."/>
            <person name="Roest Crollius H."/>
            <person name="Guiguen Y."/>
        </authorList>
    </citation>
    <scope>NUCLEOTIDE SEQUENCE</scope>
    <source>
        <strain evidence="2">NC1722</strain>
    </source>
</reference>